<dbReference type="InterPro" id="IPR035897">
    <property type="entry name" value="Toll_tir_struct_dom_sf"/>
</dbReference>
<dbReference type="SUPFAM" id="SSF52540">
    <property type="entry name" value="P-loop containing nucleoside triphosphate hydrolases"/>
    <property type="match status" value="1"/>
</dbReference>
<dbReference type="InterPro" id="IPR027417">
    <property type="entry name" value="P-loop_NTPase"/>
</dbReference>
<evidence type="ECO:0000256" key="2">
    <source>
        <dbReference type="ARBA" id="ARBA00022737"/>
    </source>
</evidence>
<dbReference type="InterPro" id="IPR002182">
    <property type="entry name" value="NB-ARC"/>
</dbReference>
<keyword evidence="2" id="KW-0677">Repeat</keyword>
<dbReference type="Gene3D" id="3.80.10.10">
    <property type="entry name" value="Ribonuclease Inhibitor"/>
    <property type="match status" value="2"/>
</dbReference>
<dbReference type="GO" id="GO:0007165">
    <property type="term" value="P:signal transduction"/>
    <property type="evidence" value="ECO:0007669"/>
    <property type="project" value="InterPro"/>
</dbReference>
<keyword evidence="6" id="KW-1185">Reference proteome</keyword>
<dbReference type="EMBL" id="JARYMX010000004">
    <property type="protein sequence ID" value="KAJ9552413.1"/>
    <property type="molecule type" value="Genomic_DNA"/>
</dbReference>
<organism evidence="5 6">
    <name type="scientific">Centaurea solstitialis</name>
    <name type="common">yellow star-thistle</name>
    <dbReference type="NCBI Taxonomy" id="347529"/>
    <lineage>
        <taxon>Eukaryota</taxon>
        <taxon>Viridiplantae</taxon>
        <taxon>Streptophyta</taxon>
        <taxon>Embryophyta</taxon>
        <taxon>Tracheophyta</taxon>
        <taxon>Spermatophyta</taxon>
        <taxon>Magnoliopsida</taxon>
        <taxon>eudicotyledons</taxon>
        <taxon>Gunneridae</taxon>
        <taxon>Pentapetalae</taxon>
        <taxon>asterids</taxon>
        <taxon>campanulids</taxon>
        <taxon>Asterales</taxon>
        <taxon>Asteraceae</taxon>
        <taxon>Carduoideae</taxon>
        <taxon>Cardueae</taxon>
        <taxon>Centaureinae</taxon>
        <taxon>Centaurea</taxon>
    </lineage>
</organism>
<reference evidence="5" key="1">
    <citation type="submission" date="2023-03" db="EMBL/GenBank/DDBJ databases">
        <title>Chromosome-scale reference genome and RAD-based genetic map of yellow starthistle (Centaurea solstitialis) reveal putative structural variation and QTLs associated with invader traits.</title>
        <authorList>
            <person name="Reatini B."/>
            <person name="Cang F.A."/>
            <person name="Jiang Q."/>
            <person name="Mckibben M.T.W."/>
            <person name="Barker M.S."/>
            <person name="Rieseberg L.H."/>
            <person name="Dlugosch K.M."/>
        </authorList>
    </citation>
    <scope>NUCLEOTIDE SEQUENCE</scope>
    <source>
        <strain evidence="5">CAN-66</strain>
        <tissue evidence="5">Leaf</tissue>
    </source>
</reference>
<dbReference type="Proteomes" id="UP001172457">
    <property type="component" value="Chromosome 4"/>
</dbReference>
<protein>
    <recommendedName>
        <fullName evidence="4">TIR domain-containing protein</fullName>
    </recommendedName>
</protein>
<sequence>MASSSTSSIHKRSFKYDVFLSFRGEDPRINFGNYLYWFFLQQNIETYKDDKYCLEKGTKINTELIHAIENSRLHVIVFSKNYASSSWCLDELVRIIERKKTGEQTVFPIYYDVEPSEVQTQSGQFGQAFAKHEKEEDVGKWREALKEAVSLAGWNLNDRINFSVDEKLIGMEARIGDVVSSLEIGADDDVRMMGIKGIGGGGKTTLARAVFDQVSFQFEGSSFVKNVREKSNPNFSGLKKLQKQILKDVLKDRGIEMSNVDEGRKMMKKMMRGRKVLVVVDDVDHIDQLKALVGDLNWFKKGSRIILTTRDEQVLVAHGVNLIHAINLLSREEAICLFSRYAFGTESPIHGYKELSEQVVDYAAGLPLTIRVLGLFLYGKNELEWEDAIEKLKTIPLKETLEILELSYIGLEEDCKDIFLDVACILKGWEEEEAIKVLESCGFQARNALNVLAQRSLMTTSEYGYLRMHDHIEEMARYIVRRQHPKEPNKHSRLWIEEETKYILANNLGTEATSCINLIASEINRETVMKGLGNMTKLRVLVVHGNDSNSDWEFDEVSQYFPNSLQYLSWGNYPFLSFPKTFQANNLVALRMHRSRIVGLWQGGERKDLEKLRYLDLNSSMLKALDLGRSLNLEKVNLARCHDLIKLQMPLTECRFLTTLNLSHSKLKALDLGRTPNLQILNLGNCNELVELHVPVGGLKSLATLWLSGCFSFTKFSFKKKSGSLDLGYREGGSSMELSLSAEFLMDISPLHSDKNIPRFQFTCFFEELEYPSVENLENNSVGLCACTNLKSIAQRICGLQCVTKLTLSGSIQEAPKDLGRLECLEELNFSLTNITHLPYSICMLKHLKVLSLADCELLEKLPEDLDRLECVEILCLWRCVNLRDIPKSICMMKRLKRFDLNGCILVKKLPEELGCIACLQELYIEDTGISDLPLSIVLLEGLHIKGSGLLHQSCTPTFDTEDSDYNTFYHKGTRSRSLLHDPDF</sequence>
<dbReference type="Gene3D" id="3.40.50.10140">
    <property type="entry name" value="Toll/interleukin-1 receptor homology (TIR) domain"/>
    <property type="match status" value="1"/>
</dbReference>
<dbReference type="Pfam" id="PF01582">
    <property type="entry name" value="TIR"/>
    <property type="match status" value="1"/>
</dbReference>
<dbReference type="PANTHER" id="PTHR11017:SF544">
    <property type="entry name" value="ADP-RIBOSYL CYCLASE_CYCLIC ADP-RIBOSE HYDROLASE"/>
    <property type="match status" value="1"/>
</dbReference>
<name>A0AA38TL03_9ASTR</name>
<accession>A0AA38TL03</accession>
<dbReference type="InterPro" id="IPR032675">
    <property type="entry name" value="LRR_dom_sf"/>
</dbReference>
<feature type="domain" description="TIR" evidence="4">
    <location>
        <begin position="14"/>
        <end position="168"/>
    </location>
</feature>
<evidence type="ECO:0000313" key="5">
    <source>
        <dbReference type="EMBL" id="KAJ9552413.1"/>
    </source>
</evidence>
<dbReference type="Gene3D" id="3.40.50.300">
    <property type="entry name" value="P-loop containing nucleotide triphosphate hydrolases"/>
    <property type="match status" value="1"/>
</dbReference>
<evidence type="ECO:0000256" key="3">
    <source>
        <dbReference type="ARBA" id="ARBA00023027"/>
    </source>
</evidence>
<evidence type="ECO:0000259" key="4">
    <source>
        <dbReference type="PROSITE" id="PS50104"/>
    </source>
</evidence>
<dbReference type="AlphaFoldDB" id="A0AA38TL03"/>
<dbReference type="PROSITE" id="PS50104">
    <property type="entry name" value="TIR"/>
    <property type="match status" value="1"/>
</dbReference>
<dbReference type="InterPro" id="IPR042197">
    <property type="entry name" value="Apaf_helical"/>
</dbReference>
<evidence type="ECO:0000313" key="6">
    <source>
        <dbReference type="Proteomes" id="UP001172457"/>
    </source>
</evidence>
<dbReference type="Gene3D" id="1.10.8.430">
    <property type="entry name" value="Helical domain of apoptotic protease-activating factors"/>
    <property type="match status" value="1"/>
</dbReference>
<evidence type="ECO:0000256" key="1">
    <source>
        <dbReference type="ARBA" id="ARBA00022614"/>
    </source>
</evidence>
<keyword evidence="3" id="KW-0520">NAD</keyword>
<dbReference type="Pfam" id="PF23282">
    <property type="entry name" value="WHD_ROQ1"/>
    <property type="match status" value="1"/>
</dbReference>
<dbReference type="PANTHER" id="PTHR11017">
    <property type="entry name" value="LEUCINE-RICH REPEAT-CONTAINING PROTEIN"/>
    <property type="match status" value="1"/>
</dbReference>
<dbReference type="GO" id="GO:0043531">
    <property type="term" value="F:ADP binding"/>
    <property type="evidence" value="ECO:0007669"/>
    <property type="project" value="InterPro"/>
</dbReference>
<comment type="caution">
    <text evidence="5">The sequence shown here is derived from an EMBL/GenBank/DDBJ whole genome shotgun (WGS) entry which is preliminary data.</text>
</comment>
<dbReference type="SUPFAM" id="SSF52058">
    <property type="entry name" value="L domain-like"/>
    <property type="match status" value="2"/>
</dbReference>
<dbReference type="PRINTS" id="PR00364">
    <property type="entry name" value="DISEASERSIST"/>
</dbReference>
<proteinExistence type="predicted"/>
<dbReference type="SUPFAM" id="SSF52200">
    <property type="entry name" value="Toll/Interleukin receptor TIR domain"/>
    <property type="match status" value="1"/>
</dbReference>
<dbReference type="InterPro" id="IPR058192">
    <property type="entry name" value="WHD_ROQ1-like"/>
</dbReference>
<dbReference type="GO" id="GO:0006952">
    <property type="term" value="P:defense response"/>
    <property type="evidence" value="ECO:0007669"/>
    <property type="project" value="InterPro"/>
</dbReference>
<dbReference type="FunFam" id="3.40.50.10140:FF:000007">
    <property type="entry name" value="Disease resistance protein (TIR-NBS-LRR class)"/>
    <property type="match status" value="1"/>
</dbReference>
<gene>
    <name evidence="5" type="ORF">OSB04_016458</name>
</gene>
<dbReference type="SMART" id="SM00255">
    <property type="entry name" value="TIR"/>
    <property type="match status" value="1"/>
</dbReference>
<dbReference type="InterPro" id="IPR000157">
    <property type="entry name" value="TIR_dom"/>
</dbReference>
<dbReference type="Pfam" id="PF00931">
    <property type="entry name" value="NB-ARC"/>
    <property type="match status" value="1"/>
</dbReference>
<keyword evidence="1" id="KW-0433">Leucine-rich repeat</keyword>
<dbReference type="InterPro" id="IPR044974">
    <property type="entry name" value="Disease_R_plants"/>
</dbReference>